<dbReference type="Pfam" id="PF23598">
    <property type="entry name" value="LRR_14"/>
    <property type="match status" value="1"/>
</dbReference>
<evidence type="ECO:0000256" key="6">
    <source>
        <dbReference type="ARBA" id="ARBA00022667"/>
    </source>
</evidence>
<gene>
    <name evidence="14" type="ORF">OLC1_LOCUS6513</name>
</gene>
<evidence type="ECO:0000256" key="10">
    <source>
        <dbReference type="ARBA" id="ARBA00022840"/>
    </source>
</evidence>
<evidence type="ECO:0000256" key="5">
    <source>
        <dbReference type="ARBA" id="ARBA00022614"/>
    </source>
</evidence>
<sequence length="1122" mass="128472">MVLSTGLMGCYVTPMPIPENQASKVSAVEVFCGFLCPESSQVGTLNQGLKNLLQFVLAAYFLKKSYTVRLVLVDTVAAMVELGSLLYDEPWITRETDSALHKLLQKNMLLVLEAILTNFDLPESESIPLKQCHFNFIESGLIFFLNFLGNESVNSEPLWKYIIHIFSLTKSSSNDVRNSSVPLFRQHILTIRILKMEIKLKELLYRSQSLLPTVRKQMQTLHKEVLLVTTFLAAIQGGNRTLEGSVLEDVYSGFVSFNWNEISEHTLRSFSLELFVFLKKIMLACEEKKGMYLRDRSSLLSPNFSKTPEFGFMDFLLRDLQELLNSEHVKFPLQIQVIHGHIDFFRSFLNDVGNKHYDFDHSDLKGLVLRILQVALQVEYISDSLLQNPDVAWYLFPWLSSLIEDTKLIKVQISEISNELHGIRFDDFLQSTNNVMPPSKISEIDEVVINRVDDECELIAKLTRGSKQLDIASIVGMAGIGKTTLARKIYYSYSVSLHFHTRAWCHVSQLYHKRKLLIEILGDVMEITNSILEMRDDELELKLYQCLKGKRYLIIIDDLWSTDAWNDLQHSFPNDGNESRILITSRLHDVVPKIQEDSIHHLPLLTDAESWELLNMKLFKEEACPEDLLDPGKKIASSCDGLPLTVVTISGLLQGIEKTSDWCKQVGESLSSLIADSEESRCMDKLRLSYNHLPNHLKLCFLYLGAFFGYKEIPVRKLIRLWVAEGLVQHAGERSAEDVAEELLTGLIGRSLVMASKRRSDRGIKTCCLHDMVLILCSRICEEESYLEQVTWRDEVFSGFSEDLDYGVHPNHSHLTDPVTYSKRRPSIYSRRNHFVMSRPSGPHVHSLLYFATSDSRPECPHDISLIPGNFKRLRVLDLECINLGHTFPEWVEDLVRLRYLALSGNINSIPNSIAKLRNLQTLVLVGLIGRVLLPDTIWSMVKLQYLHVRNGAFFSFQGTQMENPPQLPELVSLSSPLLYGVQDAEKILIRLPKLRRLTCIFSDSRDVDTGDRLQFPVLSFLKDLKSLKITYSGRNFHPRKFDFPWTLTKLTLSKFRLPWDCISEIGKLPNIEVLKLLAGAFDGEVWDMKDGEFQKLRYLKLDNLNVVHWNASEDNLPKFNT</sequence>
<feature type="domain" description="Disease resistance R13L4/SHOC-2-like LRR" evidence="13">
    <location>
        <begin position="869"/>
        <end position="1103"/>
    </location>
</feature>
<dbReference type="Pfam" id="PF00931">
    <property type="entry name" value="NB-ARC"/>
    <property type="match status" value="1"/>
</dbReference>
<dbReference type="Gene3D" id="3.80.10.10">
    <property type="entry name" value="Ribonuclease Inhibitor"/>
    <property type="match status" value="1"/>
</dbReference>
<evidence type="ECO:0000256" key="2">
    <source>
        <dbReference type="ARBA" id="ARBA00004496"/>
    </source>
</evidence>
<keyword evidence="10" id="KW-0067">ATP-binding</keyword>
<feature type="domain" description="Disease resistance protein winged helix" evidence="12">
    <location>
        <begin position="712"/>
        <end position="774"/>
    </location>
</feature>
<keyword evidence="7" id="KW-0677">Repeat</keyword>
<dbReference type="PRINTS" id="PR00364">
    <property type="entry name" value="DISEASERSIST"/>
</dbReference>
<dbReference type="GO" id="GO:0043531">
    <property type="term" value="F:ADP binding"/>
    <property type="evidence" value="ECO:0007669"/>
    <property type="project" value="InterPro"/>
</dbReference>
<comment type="similarity">
    <text evidence="3">Belongs to the disease resistance NB-LRR family.</text>
</comment>
<dbReference type="InterPro" id="IPR036388">
    <property type="entry name" value="WH-like_DNA-bd_sf"/>
</dbReference>
<dbReference type="InterPro" id="IPR027417">
    <property type="entry name" value="P-loop_NTPase"/>
</dbReference>
<evidence type="ECO:0000256" key="7">
    <source>
        <dbReference type="ARBA" id="ARBA00022737"/>
    </source>
</evidence>
<dbReference type="InterPro" id="IPR002182">
    <property type="entry name" value="NB-ARC"/>
</dbReference>
<dbReference type="InterPro" id="IPR042197">
    <property type="entry name" value="Apaf_helical"/>
</dbReference>
<dbReference type="Gene3D" id="1.10.10.10">
    <property type="entry name" value="Winged helix-like DNA-binding domain superfamily/Winged helix DNA-binding domain"/>
    <property type="match status" value="1"/>
</dbReference>
<keyword evidence="8" id="KW-0547">Nucleotide-binding</keyword>
<accession>A0AAV1CIR1</accession>
<dbReference type="InterPro" id="IPR055414">
    <property type="entry name" value="LRR_R13L4/SHOC2-like"/>
</dbReference>
<reference evidence="14" key="1">
    <citation type="submission" date="2023-03" db="EMBL/GenBank/DDBJ databases">
        <authorList>
            <person name="Julca I."/>
        </authorList>
    </citation>
    <scope>NUCLEOTIDE SEQUENCE</scope>
</reference>
<name>A0AAV1CIR1_OLDCO</name>
<dbReference type="Gene3D" id="1.10.8.430">
    <property type="entry name" value="Helical domain of apoptotic protease-activating factors"/>
    <property type="match status" value="1"/>
</dbReference>
<dbReference type="InterPro" id="IPR044974">
    <property type="entry name" value="Disease_R_plants"/>
</dbReference>
<evidence type="ECO:0000259" key="13">
    <source>
        <dbReference type="Pfam" id="PF23598"/>
    </source>
</evidence>
<dbReference type="Proteomes" id="UP001161247">
    <property type="component" value="Chromosome 2"/>
</dbReference>
<evidence type="ECO:0000259" key="11">
    <source>
        <dbReference type="Pfam" id="PF00931"/>
    </source>
</evidence>
<dbReference type="GO" id="GO:0005737">
    <property type="term" value="C:cytoplasm"/>
    <property type="evidence" value="ECO:0007669"/>
    <property type="project" value="UniProtKB-SubCell"/>
</dbReference>
<dbReference type="AlphaFoldDB" id="A0AAV1CIR1"/>
<keyword evidence="9" id="KW-0611">Plant defense</keyword>
<dbReference type="EMBL" id="OX459119">
    <property type="protein sequence ID" value="CAI9095579.1"/>
    <property type="molecule type" value="Genomic_DNA"/>
</dbReference>
<evidence type="ECO:0000313" key="14">
    <source>
        <dbReference type="EMBL" id="CAI9095579.1"/>
    </source>
</evidence>
<evidence type="ECO:0000256" key="3">
    <source>
        <dbReference type="ARBA" id="ARBA00008894"/>
    </source>
</evidence>
<evidence type="ECO:0000259" key="12">
    <source>
        <dbReference type="Pfam" id="PF23559"/>
    </source>
</evidence>
<evidence type="ECO:0000313" key="15">
    <source>
        <dbReference type="Proteomes" id="UP001161247"/>
    </source>
</evidence>
<keyword evidence="15" id="KW-1185">Reference proteome</keyword>
<proteinExistence type="inferred from homology"/>
<keyword evidence="5" id="KW-0433">Leucine-rich repeat</keyword>
<dbReference type="FunFam" id="3.40.50.300:FF:001091">
    <property type="entry name" value="Probable disease resistance protein At1g61300"/>
    <property type="match status" value="1"/>
</dbReference>
<dbReference type="SUPFAM" id="SSF52058">
    <property type="entry name" value="L domain-like"/>
    <property type="match status" value="1"/>
</dbReference>
<evidence type="ECO:0000256" key="1">
    <source>
        <dbReference type="ARBA" id="ARBA00002074"/>
    </source>
</evidence>
<organism evidence="14 15">
    <name type="scientific">Oldenlandia corymbosa var. corymbosa</name>
    <dbReference type="NCBI Taxonomy" id="529605"/>
    <lineage>
        <taxon>Eukaryota</taxon>
        <taxon>Viridiplantae</taxon>
        <taxon>Streptophyta</taxon>
        <taxon>Embryophyta</taxon>
        <taxon>Tracheophyta</taxon>
        <taxon>Spermatophyta</taxon>
        <taxon>Magnoliopsida</taxon>
        <taxon>eudicotyledons</taxon>
        <taxon>Gunneridae</taxon>
        <taxon>Pentapetalae</taxon>
        <taxon>asterids</taxon>
        <taxon>lamiids</taxon>
        <taxon>Gentianales</taxon>
        <taxon>Rubiaceae</taxon>
        <taxon>Rubioideae</taxon>
        <taxon>Spermacoceae</taxon>
        <taxon>Hedyotis-Oldenlandia complex</taxon>
        <taxon>Oldenlandia</taxon>
    </lineage>
</organism>
<feature type="domain" description="NB-ARC" evidence="11">
    <location>
        <begin position="457"/>
        <end position="623"/>
    </location>
</feature>
<comment type="function">
    <text evidence="1">Confers resistance to late blight (Phytophthora infestans) races carrying the avirulence gene Avr1. Resistance proteins guard the plant against pathogens that contain an appropriate avirulence protein via an indirect interaction with this avirulence protein. That triggers a defense system including the hypersensitive response, which restricts the pathogen growth.</text>
</comment>
<evidence type="ECO:0000256" key="9">
    <source>
        <dbReference type="ARBA" id="ARBA00022821"/>
    </source>
</evidence>
<dbReference type="InterPro" id="IPR058922">
    <property type="entry name" value="WHD_DRP"/>
</dbReference>
<dbReference type="GO" id="GO:0051607">
    <property type="term" value="P:defense response to virus"/>
    <property type="evidence" value="ECO:0007669"/>
    <property type="project" value="UniProtKB-ARBA"/>
</dbReference>
<dbReference type="PANTHER" id="PTHR23155">
    <property type="entry name" value="DISEASE RESISTANCE PROTEIN RP"/>
    <property type="match status" value="1"/>
</dbReference>
<dbReference type="PANTHER" id="PTHR23155:SF1152">
    <property type="entry name" value="AAA+ ATPASE DOMAIN-CONTAINING PROTEIN"/>
    <property type="match status" value="1"/>
</dbReference>
<dbReference type="Gene3D" id="3.40.50.300">
    <property type="entry name" value="P-loop containing nucleotide triphosphate hydrolases"/>
    <property type="match status" value="1"/>
</dbReference>
<dbReference type="GO" id="GO:0009626">
    <property type="term" value="P:plant-type hypersensitive response"/>
    <property type="evidence" value="ECO:0007669"/>
    <property type="project" value="UniProtKB-KW"/>
</dbReference>
<keyword evidence="4" id="KW-0963">Cytoplasm</keyword>
<comment type="subcellular location">
    <subcellularLocation>
        <location evidence="2">Cytoplasm</location>
    </subcellularLocation>
</comment>
<dbReference type="SUPFAM" id="SSF52540">
    <property type="entry name" value="P-loop containing nucleoside triphosphate hydrolases"/>
    <property type="match status" value="1"/>
</dbReference>
<keyword evidence="6" id="KW-0381">Hypersensitive response</keyword>
<evidence type="ECO:0000256" key="4">
    <source>
        <dbReference type="ARBA" id="ARBA00022490"/>
    </source>
</evidence>
<dbReference type="InterPro" id="IPR032675">
    <property type="entry name" value="LRR_dom_sf"/>
</dbReference>
<evidence type="ECO:0000256" key="8">
    <source>
        <dbReference type="ARBA" id="ARBA00022741"/>
    </source>
</evidence>
<dbReference type="FunFam" id="1.10.10.10:FF:000322">
    <property type="entry name" value="Probable disease resistance protein At1g63360"/>
    <property type="match status" value="1"/>
</dbReference>
<protein>
    <submittedName>
        <fullName evidence="14">OLC1v1031567C1</fullName>
    </submittedName>
</protein>
<dbReference type="GO" id="GO:0005524">
    <property type="term" value="F:ATP binding"/>
    <property type="evidence" value="ECO:0007669"/>
    <property type="project" value="UniProtKB-KW"/>
</dbReference>
<dbReference type="Pfam" id="PF23559">
    <property type="entry name" value="WHD_DRP"/>
    <property type="match status" value="1"/>
</dbReference>